<proteinExistence type="predicted"/>
<keyword evidence="2" id="KW-1185">Reference proteome</keyword>
<evidence type="ECO:0000313" key="1">
    <source>
        <dbReference type="EMBL" id="GAA5161130.1"/>
    </source>
</evidence>
<dbReference type="RefSeq" id="WP_345531759.1">
    <property type="nucleotide sequence ID" value="NZ_BAABLD010000005.1"/>
</dbReference>
<accession>A0ABP9QFR2</accession>
<evidence type="ECO:0008006" key="3">
    <source>
        <dbReference type="Google" id="ProtNLM"/>
    </source>
</evidence>
<dbReference type="EMBL" id="BAABLD010000005">
    <property type="protein sequence ID" value="GAA5161130.1"/>
    <property type="molecule type" value="Genomic_DNA"/>
</dbReference>
<dbReference type="Proteomes" id="UP001500547">
    <property type="component" value="Unassembled WGS sequence"/>
</dbReference>
<gene>
    <name evidence="1" type="ORF">GCM10025770_09890</name>
</gene>
<sequence>MSNEHEEKRARQRFIARRGDTPFFWIIIEGERIPLEDLSLEGFSVKAEGLLKGGEPFQFEMRLHDIPDKLRGEAQAINHIVGSPQGLCGCRFLSLTPGIDRLTEWLTVHVIATATVRISVKDAEKIVSGPSLI</sequence>
<organism evidence="1 2">
    <name type="scientific">Viridibacterium curvum</name>
    <dbReference type="NCBI Taxonomy" id="1101404"/>
    <lineage>
        <taxon>Bacteria</taxon>
        <taxon>Pseudomonadati</taxon>
        <taxon>Pseudomonadota</taxon>
        <taxon>Betaproteobacteria</taxon>
        <taxon>Rhodocyclales</taxon>
        <taxon>Rhodocyclaceae</taxon>
        <taxon>Viridibacterium</taxon>
    </lineage>
</organism>
<name>A0ABP9QFR2_9RHOO</name>
<protein>
    <recommendedName>
        <fullName evidence="3">PilZ domain-containing protein</fullName>
    </recommendedName>
</protein>
<comment type="caution">
    <text evidence="1">The sequence shown here is derived from an EMBL/GenBank/DDBJ whole genome shotgun (WGS) entry which is preliminary data.</text>
</comment>
<dbReference type="SUPFAM" id="SSF141371">
    <property type="entry name" value="PilZ domain-like"/>
    <property type="match status" value="1"/>
</dbReference>
<evidence type="ECO:0000313" key="2">
    <source>
        <dbReference type="Proteomes" id="UP001500547"/>
    </source>
</evidence>
<reference evidence="2" key="1">
    <citation type="journal article" date="2019" name="Int. J. Syst. Evol. Microbiol.">
        <title>The Global Catalogue of Microorganisms (GCM) 10K type strain sequencing project: providing services to taxonomists for standard genome sequencing and annotation.</title>
        <authorList>
            <consortium name="The Broad Institute Genomics Platform"/>
            <consortium name="The Broad Institute Genome Sequencing Center for Infectious Disease"/>
            <person name="Wu L."/>
            <person name="Ma J."/>
        </authorList>
    </citation>
    <scope>NUCLEOTIDE SEQUENCE [LARGE SCALE GENOMIC DNA]</scope>
    <source>
        <strain evidence="2">JCM 18715</strain>
    </source>
</reference>